<comment type="caution">
    <text evidence="1">The sequence shown here is derived from an EMBL/GenBank/DDBJ whole genome shotgun (WGS) entry which is preliminary data.</text>
</comment>
<dbReference type="RefSeq" id="WP_232648959.1">
    <property type="nucleotide sequence ID" value="NZ_JAJSBI010000006.1"/>
</dbReference>
<proteinExistence type="predicted"/>
<dbReference type="EMBL" id="JAJSBI010000006">
    <property type="protein sequence ID" value="MCD9874830.1"/>
    <property type="molecule type" value="Genomic_DNA"/>
</dbReference>
<gene>
    <name evidence="1" type="ORF">LJ657_14285</name>
</gene>
<protein>
    <submittedName>
        <fullName evidence="1">DUF6325 family protein</fullName>
    </submittedName>
</protein>
<dbReference type="AlphaFoldDB" id="A0A9Q3Z9Z6"/>
<dbReference type="InterPro" id="IPR046288">
    <property type="entry name" value="DUF6325"/>
</dbReference>
<name>A0A9Q3Z9Z6_9ACTN</name>
<sequence length="149" mass="16027">MSILGPIDLIILSFPAGQPPDSFLAALQEVERREDVRILDALVVTKGPDGRIGRTELSDIANLGDVAADIAARRTLGMVGLDDVNEIAMVMDPDTSVLALLVENVWAREAAEEVRRHNGRLLATVRIPHEQIAEVEAELSGTAIAQTPT</sequence>
<dbReference type="Pfam" id="PF19850">
    <property type="entry name" value="DUF6325"/>
    <property type="match status" value="1"/>
</dbReference>
<evidence type="ECO:0000313" key="1">
    <source>
        <dbReference type="EMBL" id="MCD9874830.1"/>
    </source>
</evidence>
<evidence type="ECO:0000313" key="2">
    <source>
        <dbReference type="Proteomes" id="UP001108029"/>
    </source>
</evidence>
<accession>A0A9Q3Z9Z6</accession>
<organism evidence="1 2">
    <name type="scientific">Streptomyces guryensis</name>
    <dbReference type="NCBI Taxonomy" id="2886947"/>
    <lineage>
        <taxon>Bacteria</taxon>
        <taxon>Bacillati</taxon>
        <taxon>Actinomycetota</taxon>
        <taxon>Actinomycetes</taxon>
        <taxon>Kitasatosporales</taxon>
        <taxon>Streptomycetaceae</taxon>
        <taxon>Streptomyces</taxon>
    </lineage>
</organism>
<dbReference type="Proteomes" id="UP001108029">
    <property type="component" value="Unassembled WGS sequence"/>
</dbReference>
<reference evidence="1" key="1">
    <citation type="submission" date="2021-12" db="EMBL/GenBank/DDBJ databases">
        <authorList>
            <person name="Lee J.-H."/>
            <person name="Kim S.-B."/>
        </authorList>
    </citation>
    <scope>NUCLEOTIDE SEQUENCE</scope>
    <source>
        <strain evidence="1">NR30</strain>
    </source>
</reference>
<keyword evidence="2" id="KW-1185">Reference proteome</keyword>